<evidence type="ECO:0000313" key="2">
    <source>
        <dbReference type="EMBL" id="SAI85838.1"/>
    </source>
</evidence>
<dbReference type="EMBL" id="LT549890">
    <property type="protein sequence ID" value="SAI85838.1"/>
    <property type="molecule type" value="Genomic_DNA"/>
</dbReference>
<dbReference type="EMBL" id="Y08256">
    <property type="protein sequence ID" value="CAA69468.1"/>
    <property type="molecule type" value="Genomic_DNA"/>
</dbReference>
<reference evidence="1" key="1">
    <citation type="journal article" date="1996" name="Mol. Microbiol.">
        <title>Organizational characteristics and information content of an archaeal genome: 156 kb of sequence from Sulfolobus solfataricus P2.</title>
        <authorList>
            <person name="Sensen C.W."/>
            <person name="Klenk H.P."/>
            <person name="Singh R.K."/>
            <person name="Allard G."/>
            <person name="Chan C.C."/>
            <person name="Liu Q.Y."/>
            <person name="Penny S.L."/>
            <person name="Young F."/>
            <person name="Schenk M.E."/>
            <person name="Gaasterland T."/>
            <person name="Doolittle W.F."/>
            <person name="Ragan M.A."/>
            <person name="Charlebois R.L."/>
        </authorList>
    </citation>
    <scope>NUCLEOTIDE SEQUENCE</scope>
    <source>
        <strain evidence="1">P2</strain>
    </source>
</reference>
<dbReference type="PATRIC" id="fig|2287.9.peg.2403"/>
<organism evidence="1">
    <name type="scientific">Saccharolobus solfataricus</name>
    <name type="common">Sulfolobus solfataricus</name>
    <dbReference type="NCBI Taxonomy" id="2287"/>
    <lineage>
        <taxon>Archaea</taxon>
        <taxon>Thermoproteota</taxon>
        <taxon>Thermoprotei</taxon>
        <taxon>Sulfolobales</taxon>
        <taxon>Sulfolobaceae</taxon>
        <taxon>Saccharolobus</taxon>
    </lineage>
</organism>
<dbReference type="Proteomes" id="UP000076770">
    <property type="component" value="Chromosome i"/>
</dbReference>
<protein>
    <submittedName>
        <fullName evidence="1">Orf c01018 protein</fullName>
    </submittedName>
</protein>
<dbReference type="AlphaFoldDB" id="P95916"/>
<proteinExistence type="predicted"/>
<reference evidence="2" key="3">
    <citation type="submission" date="2016-04" db="EMBL/GenBank/DDBJ databases">
        <authorList>
            <person name="Evans L.H."/>
            <person name="Alamgir A."/>
            <person name="Owens N."/>
            <person name="Weber N.D."/>
            <person name="Virtaneva K."/>
            <person name="Barbian K."/>
            <person name="Babar A."/>
            <person name="Rosenke K."/>
        </authorList>
    </citation>
    <scope>NUCLEOTIDE SEQUENCE</scope>
    <source>
        <strain evidence="2">P1</strain>
    </source>
</reference>
<sequence>MMRFLSKIIDIKSSLHSIVIMENKNTLKEVEDFLRAKTNIFKVRSYVYEGIIKVDEYIYKDLKIELFYCDEKLRHIIIKSSDLNKTFNNDESTQNIAEIIEYIEDKLKK</sequence>
<evidence type="ECO:0000313" key="3">
    <source>
        <dbReference type="Proteomes" id="UP000076770"/>
    </source>
</evidence>
<reference evidence="3" key="2">
    <citation type="submission" date="2016-04" db="EMBL/GenBank/DDBJ databases">
        <authorList>
            <person name="Shah S.A."/>
            <person name="Garrett R.A."/>
        </authorList>
    </citation>
    <scope>NUCLEOTIDE SEQUENCE [LARGE SCALE GENOMIC DNA]</scope>
    <source>
        <strain evidence="3">ATCC 35091 / DSM 1616 / JCM 8930 / NBRC 15331 / P1</strain>
    </source>
</reference>
<gene>
    <name evidence="1" type="primary">orf c01018</name>
    <name evidence="2" type="ORF">SSOP1_2284</name>
</gene>
<evidence type="ECO:0000313" key="1">
    <source>
        <dbReference type="EMBL" id="CAA69468.1"/>
    </source>
</evidence>
<name>P95916_SACSO</name>
<accession>P95916</accession>
<dbReference type="PIR" id="S74054">
    <property type="entry name" value="S74054"/>
</dbReference>